<protein>
    <recommendedName>
        <fullName evidence="3">Capsular polysaccharide synthesis protein</fullName>
    </recommendedName>
</protein>
<feature type="transmembrane region" description="Helical" evidence="1">
    <location>
        <begin position="12"/>
        <end position="33"/>
    </location>
</feature>
<dbReference type="GO" id="GO:0000030">
    <property type="term" value="F:mannosyltransferase activity"/>
    <property type="evidence" value="ECO:0007669"/>
    <property type="project" value="TreeGrafter"/>
</dbReference>
<dbReference type="SUPFAM" id="SSF53448">
    <property type="entry name" value="Nucleotide-diphospho-sugar transferases"/>
    <property type="match status" value="1"/>
</dbReference>
<keyword evidence="1" id="KW-1133">Transmembrane helix</keyword>
<dbReference type="Gene3D" id="3.90.550.20">
    <property type="match status" value="1"/>
</dbReference>
<sequence length="310" mass="37087">MNKYINIGIGKFKIKTLFIFLSIIIVFSILLYLQNNYKINEGFIENNKINKTIWLLWFQGWENAPYLQKKIAESWELNNPTWTIQYLDMNNLKNYVTDIDYIYDNNKDISYAAKSDIIRLSLLKNHGGVWADSTLLCMQPLDSWVEKAIENSNFWMYHGNGAGMDERYGPASWFIVSKKESYIITRWKEECDKYWKENNSTGNYFWMDELFKKLFKTDEKFREEWNKVPYLNAEDHGSSHSLSRDRLFLNNQDIKDIYTKKSPYVLKYWNHANERLSKCQLEDECLNSNGYYALEMSKRQYTYDHLSNKA</sequence>
<dbReference type="GO" id="GO:0016020">
    <property type="term" value="C:membrane"/>
    <property type="evidence" value="ECO:0007669"/>
    <property type="project" value="GOC"/>
</dbReference>
<dbReference type="Pfam" id="PF05704">
    <property type="entry name" value="Caps_synth"/>
    <property type="match status" value="1"/>
</dbReference>
<dbReference type="EMBL" id="MN739260">
    <property type="protein sequence ID" value="QHS95923.1"/>
    <property type="molecule type" value="Genomic_DNA"/>
</dbReference>
<dbReference type="InterPro" id="IPR029044">
    <property type="entry name" value="Nucleotide-diphossugar_trans"/>
</dbReference>
<dbReference type="PANTHER" id="PTHR32385:SF15">
    <property type="entry name" value="INOSITOL PHOSPHOCERAMIDE MANNOSYLTRANSFERASE 1"/>
    <property type="match status" value="1"/>
</dbReference>
<reference evidence="2" key="1">
    <citation type="journal article" date="2020" name="Nature">
        <title>Giant virus diversity and host interactions through global metagenomics.</title>
        <authorList>
            <person name="Schulz F."/>
            <person name="Roux S."/>
            <person name="Paez-Espino D."/>
            <person name="Jungbluth S."/>
            <person name="Walsh D.A."/>
            <person name="Denef V.J."/>
            <person name="McMahon K.D."/>
            <person name="Konstantinidis K.T."/>
            <person name="Eloe-Fadrosh E.A."/>
            <person name="Kyrpides N.C."/>
            <person name="Woyke T."/>
        </authorList>
    </citation>
    <scope>NUCLEOTIDE SEQUENCE</scope>
    <source>
        <strain evidence="2">GVMAG-M-3300019093-7</strain>
    </source>
</reference>
<keyword evidence="1" id="KW-0472">Membrane</keyword>
<dbReference type="PANTHER" id="PTHR32385">
    <property type="entry name" value="MANNOSYL PHOSPHORYLINOSITOL CERAMIDE SYNTHASE"/>
    <property type="match status" value="1"/>
</dbReference>
<dbReference type="AlphaFoldDB" id="A0A6C0BXD7"/>
<accession>A0A6C0BXD7</accession>
<evidence type="ECO:0008006" key="3">
    <source>
        <dbReference type="Google" id="ProtNLM"/>
    </source>
</evidence>
<evidence type="ECO:0000313" key="2">
    <source>
        <dbReference type="EMBL" id="QHS95923.1"/>
    </source>
</evidence>
<proteinExistence type="predicted"/>
<name>A0A6C0BXD7_9ZZZZ</name>
<dbReference type="InterPro" id="IPR051706">
    <property type="entry name" value="Glycosyltransferase_domain"/>
</dbReference>
<dbReference type="InterPro" id="IPR008441">
    <property type="entry name" value="AfumC-like_glycosyl_Trfase"/>
</dbReference>
<keyword evidence="1" id="KW-0812">Transmembrane</keyword>
<dbReference type="GO" id="GO:0051999">
    <property type="term" value="P:mannosyl-inositol phosphorylceramide biosynthetic process"/>
    <property type="evidence" value="ECO:0007669"/>
    <property type="project" value="TreeGrafter"/>
</dbReference>
<evidence type="ECO:0000256" key="1">
    <source>
        <dbReference type="SAM" id="Phobius"/>
    </source>
</evidence>
<organism evidence="2">
    <name type="scientific">viral metagenome</name>
    <dbReference type="NCBI Taxonomy" id="1070528"/>
    <lineage>
        <taxon>unclassified sequences</taxon>
        <taxon>metagenomes</taxon>
        <taxon>organismal metagenomes</taxon>
    </lineage>
</organism>